<evidence type="ECO:0000256" key="6">
    <source>
        <dbReference type="RuleBase" id="RU000383"/>
    </source>
</evidence>
<dbReference type="SMART" id="SM00385">
    <property type="entry name" value="CYCLIN"/>
    <property type="match status" value="1"/>
</dbReference>
<feature type="compositionally biased region" description="Acidic residues" evidence="7">
    <location>
        <begin position="525"/>
        <end position="536"/>
    </location>
</feature>
<sequence length="536" mass="60441">MESVASPAPPKRRIPGLPNPVVEAEQQKWLFTDEELERTPSRIDKIEREKEDYIRHRAIDFIWQVSLMLKMPPQTSMTATVYMHRFLMRYSLMGQYPEAGSDLIHPKVIAAVALFVAFKVDETMRRMKDFVIACCRVAMKNPNLIVDEQSKDYWRWRDLILQNESVMLEFLCFDLQLESPYRALWDYTLFFGVQENRTLRNASYAFLNDSTYTVVCLQFSPRVLAAAALYAAARHCHVAFPDDSEGRPWWEQIDVRLDDLIRACTLIVKIYERVQQNLSKGYPDFALSDTTPNDPTRIFDRDPPKSETEQADPTRSLSVTAPDSAQNGRKRSREPESHPSSSHALEPAQNPSSTLNGHGERSPKRQRTVTPSLEGSQPTPSQSQLPTTRPRIPAAALPQSQSQSQSHSLPIAPPHQNSSTQVDLPQKPTTEENSTEEGEVSDENEKNKFDASKNPPLVMANSIDQARPNPEKGKDLPDDDAGSEEGEVSDENEKNKFDASKNPPLVMANSIDQARPNPEKGKDLPDDDAGSEEGEI</sequence>
<dbReference type="SUPFAM" id="SSF47954">
    <property type="entry name" value="Cyclin-like"/>
    <property type="match status" value="2"/>
</dbReference>
<reference evidence="9" key="1">
    <citation type="journal article" date="2023" name="IMA Fungus">
        <title>Comparative genomic study of the Penicillium genus elucidates a diverse pangenome and 15 lateral gene transfer events.</title>
        <authorList>
            <person name="Petersen C."/>
            <person name="Sorensen T."/>
            <person name="Nielsen M.R."/>
            <person name="Sondergaard T.E."/>
            <person name="Sorensen J.L."/>
            <person name="Fitzpatrick D.A."/>
            <person name="Frisvad J.C."/>
            <person name="Nielsen K.L."/>
        </authorList>
    </citation>
    <scope>NUCLEOTIDE SEQUENCE</scope>
    <source>
        <strain evidence="9">IBT 15450</strain>
    </source>
</reference>
<evidence type="ECO:0000256" key="1">
    <source>
        <dbReference type="ARBA" id="ARBA00008638"/>
    </source>
</evidence>
<feature type="compositionally biased region" description="Polar residues" evidence="7">
    <location>
        <begin position="415"/>
        <end position="432"/>
    </location>
</feature>
<protein>
    <recommendedName>
        <fullName evidence="3">RNA polymerase II holoenzyme cyclin-like subunit</fullName>
    </recommendedName>
</protein>
<proteinExistence type="inferred from homology"/>
<comment type="function">
    <text evidence="5">Component of the SRB8-11 complex. The SRB8-11 complex is a regulatory module of the Mediator complex which is itself involved in regulation of basal and activated RNA polymerase II-dependent transcription. The SRB8-11 complex may be involved in the transcriptional repression of a subset of genes regulated by Mediator. It may inhibit the association of the Mediator complex with RNA polymerase II to form the holoenzyme complex. The SRB8-11 complex phosphorylates the C-terminal domain (CTD) of the largest subunit of RNA polymerase II.</text>
</comment>
<dbReference type="GO" id="GO:0016538">
    <property type="term" value="F:cyclin-dependent protein serine/threonine kinase regulator activity"/>
    <property type="evidence" value="ECO:0007669"/>
    <property type="project" value="InterPro"/>
</dbReference>
<evidence type="ECO:0000313" key="9">
    <source>
        <dbReference type="EMBL" id="KAJ6057365.1"/>
    </source>
</evidence>
<dbReference type="CDD" id="cd20546">
    <property type="entry name" value="CYCLIN_SpCG1C_ScCTK2-like_rpt2"/>
    <property type="match status" value="1"/>
</dbReference>
<evidence type="ECO:0000256" key="5">
    <source>
        <dbReference type="ARBA" id="ARBA00025278"/>
    </source>
</evidence>
<feature type="compositionally biased region" description="Polar residues" evidence="7">
    <location>
        <begin position="311"/>
        <end position="327"/>
    </location>
</feature>
<feature type="compositionally biased region" description="Acidic residues" evidence="7">
    <location>
        <begin position="433"/>
        <end position="442"/>
    </location>
</feature>
<dbReference type="InterPro" id="IPR013763">
    <property type="entry name" value="Cyclin-like_dom"/>
</dbReference>
<dbReference type="Pfam" id="PF00134">
    <property type="entry name" value="Cyclin_N"/>
    <property type="match status" value="1"/>
</dbReference>
<comment type="similarity">
    <text evidence="1">Belongs to the cyclin family. Cyclin C subfamily.</text>
</comment>
<dbReference type="Proteomes" id="UP001219568">
    <property type="component" value="Unassembled WGS sequence"/>
</dbReference>
<gene>
    <name evidence="9" type="ORF">N7460_000639</name>
</gene>
<organism evidence="9 10">
    <name type="scientific">Penicillium canescens</name>
    <dbReference type="NCBI Taxonomy" id="5083"/>
    <lineage>
        <taxon>Eukaryota</taxon>
        <taxon>Fungi</taxon>
        <taxon>Dikarya</taxon>
        <taxon>Ascomycota</taxon>
        <taxon>Pezizomycotina</taxon>
        <taxon>Eurotiomycetes</taxon>
        <taxon>Eurotiomycetidae</taxon>
        <taxon>Eurotiales</taxon>
        <taxon>Aspergillaceae</taxon>
        <taxon>Penicillium</taxon>
    </lineage>
</organism>
<evidence type="ECO:0000259" key="8">
    <source>
        <dbReference type="SMART" id="SM00385"/>
    </source>
</evidence>
<dbReference type="AlphaFoldDB" id="A0AAD6IN13"/>
<evidence type="ECO:0000256" key="2">
    <source>
        <dbReference type="ARBA" id="ARBA00011612"/>
    </source>
</evidence>
<evidence type="ECO:0000256" key="4">
    <source>
        <dbReference type="ARBA" id="ARBA00022491"/>
    </source>
</evidence>
<dbReference type="PANTHER" id="PTHR10026">
    <property type="entry name" value="CYCLIN"/>
    <property type="match status" value="1"/>
</dbReference>
<dbReference type="InterPro" id="IPR006671">
    <property type="entry name" value="Cyclin_N"/>
</dbReference>
<dbReference type="GO" id="GO:0006357">
    <property type="term" value="P:regulation of transcription by RNA polymerase II"/>
    <property type="evidence" value="ECO:0007669"/>
    <property type="project" value="InterPro"/>
</dbReference>
<dbReference type="EMBL" id="JAQJZL010000001">
    <property type="protein sequence ID" value="KAJ6057365.1"/>
    <property type="molecule type" value="Genomic_DNA"/>
</dbReference>
<feature type="domain" description="Cyclin-like" evidence="8">
    <location>
        <begin position="60"/>
        <end position="169"/>
    </location>
</feature>
<reference evidence="9" key="2">
    <citation type="submission" date="2023-01" db="EMBL/GenBank/DDBJ databases">
        <authorList>
            <person name="Petersen C."/>
        </authorList>
    </citation>
    <scope>NUCLEOTIDE SEQUENCE</scope>
    <source>
        <strain evidence="9">IBT 15450</strain>
    </source>
</reference>
<evidence type="ECO:0000256" key="7">
    <source>
        <dbReference type="SAM" id="MobiDB-lite"/>
    </source>
</evidence>
<evidence type="ECO:0000313" key="10">
    <source>
        <dbReference type="Proteomes" id="UP001219568"/>
    </source>
</evidence>
<dbReference type="Pfam" id="PF21797">
    <property type="entry name" value="CycT2-like_C"/>
    <property type="match status" value="1"/>
</dbReference>
<feature type="compositionally biased region" description="Basic and acidic residues" evidence="7">
    <location>
        <begin position="297"/>
        <end position="308"/>
    </location>
</feature>
<evidence type="ECO:0000256" key="3">
    <source>
        <dbReference type="ARBA" id="ARBA00014912"/>
    </source>
</evidence>
<comment type="subunit">
    <text evidence="2">Component of the SRB8-11 complex, a regulatory module of the Mediator complex.</text>
</comment>
<keyword evidence="4" id="KW-0678">Repressor</keyword>
<keyword evidence="6" id="KW-0195">Cyclin</keyword>
<keyword evidence="10" id="KW-1185">Reference proteome</keyword>
<dbReference type="InterPro" id="IPR043198">
    <property type="entry name" value="Cyclin/Ssn8"/>
</dbReference>
<comment type="caution">
    <text evidence="9">The sequence shown here is derived from an EMBL/GenBank/DDBJ whole genome shotgun (WGS) entry which is preliminary data.</text>
</comment>
<feature type="compositionally biased region" description="Polar residues" evidence="7">
    <location>
        <begin position="368"/>
        <end position="387"/>
    </location>
</feature>
<feature type="region of interest" description="Disordered" evidence="7">
    <location>
        <begin position="282"/>
        <end position="536"/>
    </location>
</feature>
<accession>A0AAD6IN13</accession>
<name>A0AAD6IN13_PENCN</name>
<feature type="compositionally biased region" description="Acidic residues" evidence="7">
    <location>
        <begin position="477"/>
        <end position="490"/>
    </location>
</feature>
<dbReference type="Gene3D" id="1.10.472.10">
    <property type="entry name" value="Cyclin-like"/>
    <property type="match status" value="2"/>
</dbReference>
<dbReference type="InterPro" id="IPR036915">
    <property type="entry name" value="Cyclin-like_sf"/>
</dbReference>